<evidence type="ECO:0000256" key="2">
    <source>
        <dbReference type="ARBA" id="ARBA00023002"/>
    </source>
</evidence>
<feature type="domain" description="Alcohol dehydrogenase iron-type/glycerol dehydrogenase GldA" evidence="3">
    <location>
        <begin position="14"/>
        <end position="178"/>
    </location>
</feature>
<evidence type="ECO:0000313" key="6">
    <source>
        <dbReference type="Proteomes" id="UP000664299"/>
    </source>
</evidence>
<dbReference type="InterPro" id="IPR039697">
    <property type="entry name" value="Alcohol_dehydrogenase_Fe"/>
</dbReference>
<dbReference type="PANTHER" id="PTHR11496:SF102">
    <property type="entry name" value="ALCOHOL DEHYDROGENASE 4"/>
    <property type="match status" value="1"/>
</dbReference>
<dbReference type="InterPro" id="IPR056798">
    <property type="entry name" value="ADH_Fe_C"/>
</dbReference>
<dbReference type="EMBL" id="JAFMNU010000107">
    <property type="protein sequence ID" value="MBO0624510.1"/>
    <property type="molecule type" value="Genomic_DNA"/>
</dbReference>
<dbReference type="PANTHER" id="PTHR11496">
    <property type="entry name" value="ALCOHOL DEHYDROGENASE"/>
    <property type="match status" value="1"/>
</dbReference>
<dbReference type="CDD" id="cd14863">
    <property type="entry name" value="Fe-ADH-like"/>
    <property type="match status" value="1"/>
</dbReference>
<keyword evidence="2" id="KW-0560">Oxidoreductase</keyword>
<protein>
    <submittedName>
        <fullName evidence="5">Iron-containing alcohol dehydrogenase</fullName>
    </submittedName>
</protein>
<reference evidence="5" key="1">
    <citation type="submission" date="2021-03" db="EMBL/GenBank/DDBJ databases">
        <title>Genome sequence of Bifidobacterium asteroides strain wkB204 isolated from a honey bee gut.</title>
        <authorList>
            <person name="Motta E.V.S."/>
            <person name="Kwong W.K."/>
            <person name="Moran N.A."/>
        </authorList>
    </citation>
    <scope>NUCLEOTIDE SEQUENCE</scope>
    <source>
        <strain evidence="5">WkB204</strain>
    </source>
</reference>
<dbReference type="Pfam" id="PF00465">
    <property type="entry name" value="Fe-ADH"/>
    <property type="match status" value="1"/>
</dbReference>
<accession>A0ABS3IVW9</accession>
<name>A0ABS3IVW9_9BIFI</name>
<keyword evidence="6" id="KW-1185">Reference proteome</keyword>
<evidence type="ECO:0000259" key="3">
    <source>
        <dbReference type="Pfam" id="PF00465"/>
    </source>
</evidence>
<dbReference type="Proteomes" id="UP000664299">
    <property type="component" value="Unassembled WGS sequence"/>
</dbReference>
<evidence type="ECO:0000313" key="5">
    <source>
        <dbReference type="EMBL" id="MBO0624510.1"/>
    </source>
</evidence>
<dbReference type="Pfam" id="PF25137">
    <property type="entry name" value="ADH_Fe_C"/>
    <property type="match status" value="1"/>
</dbReference>
<dbReference type="InterPro" id="IPR001670">
    <property type="entry name" value="ADH_Fe/GldA"/>
</dbReference>
<gene>
    <name evidence="5" type="ORF">J1F30_09155</name>
</gene>
<comment type="caution">
    <text evidence="5">The sequence shown here is derived from an EMBL/GenBank/DDBJ whole genome shotgun (WGS) entry which is preliminary data.</text>
</comment>
<evidence type="ECO:0000256" key="1">
    <source>
        <dbReference type="ARBA" id="ARBA00007358"/>
    </source>
</evidence>
<proteinExistence type="inferred from homology"/>
<dbReference type="Gene3D" id="1.20.1090.10">
    <property type="entry name" value="Dehydroquinate synthase-like - alpha domain"/>
    <property type="match status" value="1"/>
</dbReference>
<dbReference type="SUPFAM" id="SSF56796">
    <property type="entry name" value="Dehydroquinate synthase-like"/>
    <property type="match status" value="1"/>
</dbReference>
<evidence type="ECO:0000259" key="4">
    <source>
        <dbReference type="Pfam" id="PF25137"/>
    </source>
</evidence>
<comment type="similarity">
    <text evidence="1">Belongs to the iron-containing alcohol dehydrogenase family.</text>
</comment>
<sequence length="387" mass="41580">MIMQYKMLQHVKVVSTHDLGETLKEILQTESYKRPLVVTDHFVSTMPLVVKALDLLRSSGIAVSVFNSVGPDPAAGIVNDAFLAFKQHNADSLIAIGGGSSMDVARGVNIVRTNGGDILDYTDPSKSISPCRGQISVPTTAGTGSEMSNALVVTDESSKTKMTVLADPAVSEYAVLNPELTETLPPAMTIACGLDAFGHAAEGYLSRLSSPMTDAICEKVMYLLYQYLPRAVHDGNDIEARGRVMVAANLAGWMLNNTGTIVGHSIAHVLGSRYHIVHGEAVAYALPSVLEFVGPVRPKKVREIGQILGAVYPESAPQEQTTVLAVRAFKDFRDNILGMHPFDTYQIDHSELLGNASAVSNERFADNTPRTVDEAAARNLLEGFGAR</sequence>
<feature type="domain" description="Fe-containing alcohol dehydrogenase-like C-terminal" evidence="4">
    <location>
        <begin position="189"/>
        <end position="381"/>
    </location>
</feature>
<organism evidence="5 6">
    <name type="scientific">Bifidobacterium asteroides</name>
    <dbReference type="NCBI Taxonomy" id="1684"/>
    <lineage>
        <taxon>Bacteria</taxon>
        <taxon>Bacillati</taxon>
        <taxon>Actinomycetota</taxon>
        <taxon>Actinomycetes</taxon>
        <taxon>Bifidobacteriales</taxon>
        <taxon>Bifidobacteriaceae</taxon>
        <taxon>Bifidobacterium</taxon>
    </lineage>
</organism>
<dbReference type="Gene3D" id="3.40.50.1970">
    <property type="match status" value="1"/>
</dbReference>